<proteinExistence type="predicted"/>
<evidence type="ECO:0000313" key="3">
    <source>
        <dbReference type="Proteomes" id="UP000277300"/>
    </source>
</evidence>
<evidence type="ECO:0000313" key="2">
    <source>
        <dbReference type="EMBL" id="RLN65487.1"/>
    </source>
</evidence>
<reference evidence="3 4" key="1">
    <citation type="submission" date="2018-07" db="EMBL/GenBank/DDBJ databases">
        <title>Genome sequencing of oomycete isolates from Chile give support for New Zealand origin for Phytophthora kernoviae and make available the first Nothophytophthora sp. genome.</title>
        <authorList>
            <person name="Studholme D.J."/>
            <person name="Sanfuentes E."/>
            <person name="Panda P."/>
            <person name="Hill R."/>
            <person name="Sambles C."/>
            <person name="Grant M."/>
            <person name="Williams N.M."/>
            <person name="Mcdougal R.L."/>
        </authorList>
    </citation>
    <scope>NUCLEOTIDE SEQUENCE [LARGE SCALE GENOMIC DNA]</scope>
    <source>
        <strain evidence="1">Chile6</strain>
        <strain evidence="2">Chile7</strain>
    </source>
</reference>
<dbReference type="AlphaFoldDB" id="A0A3F2RRQ9"/>
<sequence>MNASSNASLSPSLALIIHPLYPTSTTSQSSESLAVAELLRSLHPSPPPSPSRKTPLCLLDFACDETIHHVLSFLDGVSLEFHVSPTQLSTQPESYQKLYQFASRSLKMLLRDYLHEQCLTNLQNSLHIPRAAALTLITSRTAV</sequence>
<evidence type="ECO:0000313" key="4">
    <source>
        <dbReference type="Proteomes" id="UP000284657"/>
    </source>
</evidence>
<comment type="caution">
    <text evidence="1">The sequence shown here is derived from an EMBL/GenBank/DDBJ whole genome shotgun (WGS) entry which is preliminary data.</text>
</comment>
<accession>A0A3F2RRQ9</accession>
<dbReference type="Proteomes" id="UP000277300">
    <property type="component" value="Unassembled WGS sequence"/>
</dbReference>
<dbReference type="Proteomes" id="UP000284657">
    <property type="component" value="Unassembled WGS sequence"/>
</dbReference>
<dbReference type="OrthoDB" id="3219396at2759"/>
<gene>
    <name evidence="2" type="ORF">BBJ29_003598</name>
    <name evidence="1" type="ORF">BBP00_00004417</name>
</gene>
<organism evidence="1 3">
    <name type="scientific">Phytophthora kernoviae</name>
    <dbReference type="NCBI Taxonomy" id="325452"/>
    <lineage>
        <taxon>Eukaryota</taxon>
        <taxon>Sar</taxon>
        <taxon>Stramenopiles</taxon>
        <taxon>Oomycota</taxon>
        <taxon>Peronosporomycetes</taxon>
        <taxon>Peronosporales</taxon>
        <taxon>Peronosporaceae</taxon>
        <taxon>Phytophthora</taxon>
    </lineage>
</organism>
<protein>
    <submittedName>
        <fullName evidence="1">Uncharacterized protein</fullName>
    </submittedName>
</protein>
<evidence type="ECO:0000313" key="1">
    <source>
        <dbReference type="EMBL" id="RLN62932.1"/>
    </source>
</evidence>
<name>A0A3F2RRQ9_9STRA</name>
<dbReference type="EMBL" id="MBAD02000594">
    <property type="protein sequence ID" value="RLN65487.1"/>
    <property type="molecule type" value="Genomic_DNA"/>
</dbReference>
<dbReference type="EMBL" id="MBDO02000107">
    <property type="protein sequence ID" value="RLN62932.1"/>
    <property type="molecule type" value="Genomic_DNA"/>
</dbReference>